<proteinExistence type="predicted"/>
<dbReference type="Proteomes" id="UP000000362">
    <property type="component" value="Chromosome"/>
</dbReference>
<evidence type="ECO:0000256" key="1">
    <source>
        <dbReference type="PROSITE-ProRule" id="PRU00289"/>
    </source>
</evidence>
<keyword evidence="1" id="KW-0067">ATP-binding</keyword>
<dbReference type="EMBL" id="CP000414">
    <property type="protein sequence ID" value="ABJ62140.1"/>
    <property type="molecule type" value="Genomic_DNA"/>
</dbReference>
<sequence length="462" mass="53528">MGRIKPHVIKYNDQYLAKTLFKRALLFFWFLVTNCFGFWYVNIFQALMQGQYSWWYLSPLVLSILLTGFVGWGVFWFYKSYAPEHSDFISRYLKTVELRQMISLLIVSKGFFDIANDDNGTFIAYFPKLKLKVLHKTGQLILQEPVDGQKYMESFSKNEFDNVVEIALLADRQTTEFSKNKMISTFAFDPIKFRRQLKELKPKKGLLQISKGIDWKYDTFYNVLISGNVGTGKSYTMFAIIGQLLQVTKFVYIIDPKRSDLAGLKHVPELKNNVFSVASEINQAVIDFYTKMMARAEKIEAIKVSGQVGTYKDFGFTPYFLVFDEFGAYYEMNDRLAYDDPTKASYETAMSNLREIAMLGRELGFYILIGMQRPDAGTLPMAIRNQLNMRINMGVPTPEIEKMVFPDNEKQLRPLSSHLKGWGFIKIGDSQVRSFFAPEVPKDFNLHEYMRENIAIRESQGK</sequence>
<evidence type="ECO:0000313" key="4">
    <source>
        <dbReference type="EMBL" id="ABJ62140.1"/>
    </source>
</evidence>
<dbReference type="KEGG" id="lme:LEUM_1040"/>
<protein>
    <submittedName>
        <fullName evidence="4">DNA segregation ATPase FtsK/SpoIIIE related protein</fullName>
    </submittedName>
</protein>
<dbReference type="GeneID" id="29577331"/>
<dbReference type="AlphaFoldDB" id="Q03XD2"/>
<dbReference type="Gene3D" id="3.40.50.300">
    <property type="entry name" value="P-loop containing nucleotide triphosphate hydrolases"/>
    <property type="match status" value="1"/>
</dbReference>
<dbReference type="RefSeq" id="WP_011679785.1">
    <property type="nucleotide sequence ID" value="NC_008531.1"/>
</dbReference>
<dbReference type="PROSITE" id="PS50901">
    <property type="entry name" value="FTSK"/>
    <property type="match status" value="1"/>
</dbReference>
<feature type="transmembrane region" description="Helical" evidence="2">
    <location>
        <begin position="20"/>
        <end position="41"/>
    </location>
</feature>
<keyword evidence="5" id="KW-1185">Reference proteome</keyword>
<keyword evidence="2" id="KW-0472">Membrane</keyword>
<dbReference type="HOGENOM" id="CLU_599645_0_0_9"/>
<dbReference type="GO" id="GO:0005524">
    <property type="term" value="F:ATP binding"/>
    <property type="evidence" value="ECO:0007669"/>
    <property type="project" value="UniProtKB-UniRule"/>
</dbReference>
<feature type="transmembrane region" description="Helical" evidence="2">
    <location>
        <begin position="53"/>
        <end position="78"/>
    </location>
</feature>
<dbReference type="SUPFAM" id="SSF52540">
    <property type="entry name" value="P-loop containing nucleoside triphosphate hydrolases"/>
    <property type="match status" value="1"/>
</dbReference>
<dbReference type="InterPro" id="IPR002543">
    <property type="entry name" value="FtsK_dom"/>
</dbReference>
<keyword evidence="2" id="KW-1133">Transmembrane helix</keyword>
<evidence type="ECO:0000259" key="3">
    <source>
        <dbReference type="PROSITE" id="PS50901"/>
    </source>
</evidence>
<name>Q03XD2_LEUMM</name>
<reference evidence="4 5" key="1">
    <citation type="journal article" date="2006" name="Proc. Natl. Acad. Sci. U.S.A.">
        <title>Comparative genomics of the lactic acid bacteria.</title>
        <authorList>
            <person name="Makarova K."/>
            <person name="Slesarev A."/>
            <person name="Wolf Y."/>
            <person name="Sorokin A."/>
            <person name="Mirkin B."/>
            <person name="Koonin E."/>
            <person name="Pavlov A."/>
            <person name="Pavlova N."/>
            <person name="Karamychev V."/>
            <person name="Polouchine N."/>
            <person name="Shakhova V."/>
            <person name="Grigoriev I."/>
            <person name="Lou Y."/>
            <person name="Rohksar D."/>
            <person name="Lucas S."/>
            <person name="Huang K."/>
            <person name="Goodstein D.M."/>
            <person name="Hawkins T."/>
            <person name="Plengvidhya V."/>
            <person name="Welker D."/>
            <person name="Hughes J."/>
            <person name="Goh Y."/>
            <person name="Benson A."/>
            <person name="Baldwin K."/>
            <person name="Lee J.H."/>
            <person name="Diaz-Muniz I."/>
            <person name="Dosti B."/>
            <person name="Smeianov V."/>
            <person name="Wechter W."/>
            <person name="Barabote R."/>
            <person name="Lorca G."/>
            <person name="Altermann E."/>
            <person name="Barrangou R."/>
            <person name="Ganesan B."/>
            <person name="Xie Y."/>
            <person name="Rawsthorne H."/>
            <person name="Tamir D."/>
            <person name="Parker C."/>
            <person name="Breidt F."/>
            <person name="Broadbent J."/>
            <person name="Hutkins R."/>
            <person name="O'Sullivan D."/>
            <person name="Steele J."/>
            <person name="Unlu G."/>
            <person name="Saier M."/>
            <person name="Klaenhammer T."/>
            <person name="Richardson P."/>
            <person name="Kozyavkin S."/>
            <person name="Weimer B."/>
            <person name="Mills D."/>
        </authorList>
    </citation>
    <scope>NUCLEOTIDE SEQUENCE [LARGE SCALE GENOMIC DNA]</scope>
    <source>
        <strain evidence="5">ATCC 8293 / DSM 20343 / BCRC 11652 / CCM 1803 / JCM 6124 / NCDO 523 / NBRC 100496 / NCIMB 8023 / NCTC 12954 / NRRL B-1118 / 37Y</strain>
    </source>
</reference>
<dbReference type="eggNOG" id="COG1674">
    <property type="taxonomic scope" value="Bacteria"/>
</dbReference>
<dbReference type="GO" id="GO:0003677">
    <property type="term" value="F:DNA binding"/>
    <property type="evidence" value="ECO:0007669"/>
    <property type="project" value="InterPro"/>
</dbReference>
<feature type="domain" description="FtsK" evidence="3">
    <location>
        <begin position="210"/>
        <end position="402"/>
    </location>
</feature>
<gene>
    <name evidence="4" type="ordered locus">LEUM_1040</name>
</gene>
<dbReference type="InterPro" id="IPR027417">
    <property type="entry name" value="P-loop_NTPase"/>
</dbReference>
<evidence type="ECO:0000313" key="5">
    <source>
        <dbReference type="Proteomes" id="UP000000362"/>
    </source>
</evidence>
<feature type="binding site" evidence="1">
    <location>
        <begin position="227"/>
        <end position="234"/>
    </location>
    <ligand>
        <name>ATP</name>
        <dbReference type="ChEBI" id="CHEBI:30616"/>
    </ligand>
</feature>
<keyword evidence="1" id="KW-0547">Nucleotide-binding</keyword>
<keyword evidence="2" id="KW-0812">Transmembrane</keyword>
<accession>Q03XD2</accession>
<organism evidence="4 5">
    <name type="scientific">Leuconostoc mesenteroides subsp. mesenteroides (strain ATCC 8293 / DSM 20343 / BCRC 11652 / CCM 1803 / JCM 6124 / NCDO 523 / NBRC 100496 / NCIMB 8023 / NCTC 12954 / NRRL B-1118 / 37Y)</name>
    <dbReference type="NCBI Taxonomy" id="203120"/>
    <lineage>
        <taxon>Bacteria</taxon>
        <taxon>Bacillati</taxon>
        <taxon>Bacillota</taxon>
        <taxon>Bacilli</taxon>
        <taxon>Lactobacillales</taxon>
        <taxon>Lactobacillaceae</taxon>
        <taxon>Leuconostoc</taxon>
    </lineage>
</organism>
<dbReference type="EnsemblBacteria" id="ABJ62140">
    <property type="protein sequence ID" value="ABJ62140"/>
    <property type="gene ID" value="LEUM_1040"/>
</dbReference>
<evidence type="ECO:0000256" key="2">
    <source>
        <dbReference type="SAM" id="Phobius"/>
    </source>
</evidence>